<dbReference type="Proteomes" id="UP000054047">
    <property type="component" value="Unassembled WGS sequence"/>
</dbReference>
<reference evidence="1 2" key="1">
    <citation type="submission" date="2013-12" db="EMBL/GenBank/DDBJ databases">
        <title>Draft genome of the parsitic nematode Ancylostoma duodenale.</title>
        <authorList>
            <person name="Mitreva M."/>
        </authorList>
    </citation>
    <scope>NUCLEOTIDE SEQUENCE [LARGE SCALE GENOMIC DNA]</scope>
    <source>
        <strain evidence="1 2">Zhejiang</strain>
    </source>
</reference>
<keyword evidence="2" id="KW-1185">Reference proteome</keyword>
<sequence length="143" mass="16658">MNSLINFEEELDRWDKYWTVEPAGVCGFTRTKNAEKRATNEQVPKFFEETIERSADGYYIRFPFKEHHPPLPSNKARAFERLCSVLQMLQKSPDLLRDYNNTFVAQQERGIIEQVPDPSKVEGAILHYIPHQPVVALHKKATK</sequence>
<evidence type="ECO:0000313" key="2">
    <source>
        <dbReference type="Proteomes" id="UP000054047"/>
    </source>
</evidence>
<evidence type="ECO:0000313" key="1">
    <source>
        <dbReference type="EMBL" id="KIH54685.1"/>
    </source>
</evidence>
<organism evidence="1 2">
    <name type="scientific">Ancylostoma duodenale</name>
    <dbReference type="NCBI Taxonomy" id="51022"/>
    <lineage>
        <taxon>Eukaryota</taxon>
        <taxon>Metazoa</taxon>
        <taxon>Ecdysozoa</taxon>
        <taxon>Nematoda</taxon>
        <taxon>Chromadorea</taxon>
        <taxon>Rhabditida</taxon>
        <taxon>Rhabditina</taxon>
        <taxon>Rhabditomorpha</taxon>
        <taxon>Strongyloidea</taxon>
        <taxon>Ancylostomatidae</taxon>
        <taxon>Ancylostomatinae</taxon>
        <taxon>Ancylostoma</taxon>
    </lineage>
</organism>
<accession>A0A0C2G160</accession>
<dbReference type="EMBL" id="KN738661">
    <property type="protein sequence ID" value="KIH54685.1"/>
    <property type="molecule type" value="Genomic_DNA"/>
</dbReference>
<name>A0A0C2G160_9BILA</name>
<proteinExistence type="predicted"/>
<protein>
    <submittedName>
        <fullName evidence="1">Uncharacterized protein</fullName>
    </submittedName>
</protein>
<dbReference type="AlphaFoldDB" id="A0A0C2G160"/>
<gene>
    <name evidence="1" type="ORF">ANCDUO_15167</name>
</gene>
<dbReference type="OrthoDB" id="5865305at2759"/>